<evidence type="ECO:0000313" key="3">
    <source>
        <dbReference type="Proteomes" id="UP000183988"/>
    </source>
</evidence>
<keyword evidence="3" id="KW-1185">Reference proteome</keyword>
<dbReference type="EMBL" id="FQVW01000039">
    <property type="protein sequence ID" value="SHG52678.1"/>
    <property type="molecule type" value="Genomic_DNA"/>
</dbReference>
<sequence>MSKKIKEIVNSIEAPKVLHERSKKGVAQAKLEMKRRKKGISKGGIGVAVGLFFVILLFPLWNDLFTKDSTSPTGPVMLEDGSVQIPAMQLPEETTDAADMIGLIVYNGKIYTQQRTTIDAQDAKNIIDEKLGTTKGNISEWSSQDAYAEEFASSIGKTDVYSVKGYDKDFRILAYAGDNYAMFFENLNGITVESGRDVFGKLKMTGNVEAADFRTYTDWNNSVDNYHPVTDLTEINRFLEELNEAKPIVRDQHNDPLNESRNDEEYRELTIRLTDGTNVQLTVLKGGYVYYGFIGVYFAVDGDVISNLWELME</sequence>
<protein>
    <submittedName>
        <fullName evidence="2">Uncharacterized protein</fullName>
    </submittedName>
</protein>
<keyword evidence="1" id="KW-0812">Transmembrane</keyword>
<dbReference type="AlphaFoldDB" id="A0A1M5KIY9"/>
<feature type="transmembrane region" description="Helical" evidence="1">
    <location>
        <begin position="43"/>
        <end position="61"/>
    </location>
</feature>
<reference evidence="2 3" key="1">
    <citation type="submission" date="2016-11" db="EMBL/GenBank/DDBJ databases">
        <authorList>
            <person name="Jaros S."/>
            <person name="Januszkiewicz K."/>
            <person name="Wedrychowicz H."/>
        </authorList>
    </citation>
    <scope>NUCLEOTIDE SEQUENCE [LARGE SCALE GENOMIC DNA]</scope>
    <source>
        <strain evidence="2 3">IBRC-M 10683</strain>
    </source>
</reference>
<evidence type="ECO:0000256" key="1">
    <source>
        <dbReference type="SAM" id="Phobius"/>
    </source>
</evidence>
<evidence type="ECO:0000313" key="2">
    <source>
        <dbReference type="EMBL" id="SHG52678.1"/>
    </source>
</evidence>
<dbReference type="RefSeq" id="WP_072891407.1">
    <property type="nucleotide sequence ID" value="NZ_FQVW01000039.1"/>
</dbReference>
<dbReference type="Proteomes" id="UP000183988">
    <property type="component" value="Unassembled WGS sequence"/>
</dbReference>
<keyword evidence="1" id="KW-1133">Transmembrane helix</keyword>
<organism evidence="2 3">
    <name type="scientific">Ornithinibacillus halophilus</name>
    <dbReference type="NCBI Taxonomy" id="930117"/>
    <lineage>
        <taxon>Bacteria</taxon>
        <taxon>Bacillati</taxon>
        <taxon>Bacillota</taxon>
        <taxon>Bacilli</taxon>
        <taxon>Bacillales</taxon>
        <taxon>Bacillaceae</taxon>
        <taxon>Ornithinibacillus</taxon>
    </lineage>
</organism>
<keyword evidence="1" id="KW-0472">Membrane</keyword>
<proteinExistence type="predicted"/>
<dbReference type="OrthoDB" id="1899479at2"/>
<accession>A0A1M5KIY9</accession>
<name>A0A1M5KIY9_9BACI</name>
<gene>
    <name evidence="2" type="ORF">SAMN05216225_10392</name>
</gene>